<accession>A0A7D4E0F9</accession>
<dbReference type="AlphaFoldDB" id="A0A7D4E0F9"/>
<dbReference type="EMBL" id="CP053985">
    <property type="protein sequence ID" value="QKH38515.1"/>
    <property type="molecule type" value="Genomic_DNA"/>
</dbReference>
<protein>
    <submittedName>
        <fullName evidence="1">Uncharacterized protein</fullName>
    </submittedName>
</protein>
<dbReference type="Proteomes" id="UP000500970">
    <property type="component" value="Chromosome"/>
</dbReference>
<name>A0A7D4E0F9_9BURK</name>
<evidence type="ECO:0000313" key="1">
    <source>
        <dbReference type="EMBL" id="QKH38515.1"/>
    </source>
</evidence>
<sequence>MTNTDLPINPSELVIHLERPMDQLPLDGPSAREIVIAGLKWPTEYWPQLALAWLEEGLSIDEEIAALLLAVSRQRVFPQRLRHQAFAMARRWQKKRPLP</sequence>
<evidence type="ECO:0000313" key="2">
    <source>
        <dbReference type="Proteomes" id="UP000500970"/>
    </source>
</evidence>
<dbReference type="KEGG" id="apes:FOC84_27715"/>
<organism evidence="1 2">
    <name type="scientific">Achromobacter pestifer</name>
    <dbReference type="NCBI Taxonomy" id="1353889"/>
    <lineage>
        <taxon>Bacteria</taxon>
        <taxon>Pseudomonadati</taxon>
        <taxon>Pseudomonadota</taxon>
        <taxon>Betaproteobacteria</taxon>
        <taxon>Burkholderiales</taxon>
        <taxon>Alcaligenaceae</taxon>
        <taxon>Achromobacter</taxon>
    </lineage>
</organism>
<dbReference type="RefSeq" id="WP_173147924.1">
    <property type="nucleotide sequence ID" value="NZ_CP053985.1"/>
</dbReference>
<keyword evidence="2" id="KW-1185">Reference proteome</keyword>
<reference evidence="1 2" key="1">
    <citation type="submission" date="2020-05" db="EMBL/GenBank/DDBJ databases">
        <title>FDA dAtabase for Regulatory Grade micrObial Sequences (FDA-ARGOS): Supporting development and validation of Infectious Disease Dx tests.</title>
        <authorList>
            <person name="Sproer C."/>
            <person name="Gronow S."/>
            <person name="Severitt S."/>
            <person name="Schroder I."/>
            <person name="Tallon L."/>
            <person name="Sadzewicz L."/>
            <person name="Zhao X."/>
            <person name="Vavikolanu K."/>
            <person name="Mehta A."/>
            <person name="Aluvathingal J."/>
            <person name="Nadendla S."/>
            <person name="Myers T."/>
            <person name="Yan Y."/>
            <person name="Sichtig H."/>
        </authorList>
    </citation>
    <scope>NUCLEOTIDE SEQUENCE [LARGE SCALE GENOMIC DNA]</scope>
    <source>
        <strain evidence="1 2">FDAARGOS_790</strain>
    </source>
</reference>
<proteinExistence type="predicted"/>
<gene>
    <name evidence="1" type="ORF">FOC84_27715</name>
</gene>